<comment type="caution">
    <text evidence="2">The sequence shown here is derived from an EMBL/GenBank/DDBJ whole genome shotgun (WGS) entry which is preliminary data.</text>
</comment>
<organism evidence="2 3">
    <name type="scientific">Pseudofrankia asymbiotica</name>
    <dbReference type="NCBI Taxonomy" id="1834516"/>
    <lineage>
        <taxon>Bacteria</taxon>
        <taxon>Bacillati</taxon>
        <taxon>Actinomycetota</taxon>
        <taxon>Actinomycetes</taxon>
        <taxon>Frankiales</taxon>
        <taxon>Frankiaceae</taxon>
        <taxon>Pseudofrankia</taxon>
    </lineage>
</organism>
<gene>
    <name evidence="2" type="ORF">BL253_27880</name>
</gene>
<proteinExistence type="predicted"/>
<sequence>MGRPPRRRAASAAADLDELRRRPVNRGGPPTDDDRLDAAALLAPLTGGHGERYEALRAAGIGDHSMPGYDPDRVVRILSALRDRLTQEIDTWTYGRVSRAGVERHWRDALQRGGCARCPRPCHSCAVWADALGLEWVDDDGRPVWRPRPTADR</sequence>
<evidence type="ECO:0000313" key="2">
    <source>
        <dbReference type="EMBL" id="ONH25193.1"/>
    </source>
</evidence>
<dbReference type="Proteomes" id="UP000188929">
    <property type="component" value="Unassembled WGS sequence"/>
</dbReference>
<evidence type="ECO:0000313" key="3">
    <source>
        <dbReference type="Proteomes" id="UP000188929"/>
    </source>
</evidence>
<dbReference type="EMBL" id="MOMC01000062">
    <property type="protein sequence ID" value="ONH25193.1"/>
    <property type="molecule type" value="Genomic_DNA"/>
</dbReference>
<protein>
    <submittedName>
        <fullName evidence="2">Uncharacterized protein</fullName>
    </submittedName>
</protein>
<reference evidence="3" key="1">
    <citation type="submission" date="2016-10" db="EMBL/GenBank/DDBJ databases">
        <title>Frankia sp. NRRL B-16386 Genome sequencing.</title>
        <authorList>
            <person name="Ghodhbane-Gtari F."/>
            <person name="Swanson E."/>
            <person name="Gueddou A."/>
            <person name="Hezbri K."/>
            <person name="Ktari K."/>
            <person name="Nouioui I."/>
            <person name="Morris K."/>
            <person name="Simpson S."/>
            <person name="Abebe-Akele F."/>
            <person name="Thomas K."/>
            <person name="Gtari M."/>
            <person name="Tisa L.S."/>
        </authorList>
    </citation>
    <scope>NUCLEOTIDE SEQUENCE [LARGE SCALE GENOMIC DNA]</scope>
    <source>
        <strain evidence="3">NRRL B-16386</strain>
    </source>
</reference>
<accession>A0A1V2I5X5</accession>
<dbReference type="STRING" id="1834516.BL253_27880"/>
<evidence type="ECO:0000256" key="1">
    <source>
        <dbReference type="SAM" id="MobiDB-lite"/>
    </source>
</evidence>
<name>A0A1V2I5X5_9ACTN</name>
<dbReference type="RefSeq" id="WP_076820363.1">
    <property type="nucleotide sequence ID" value="NZ_MOMC01000062.1"/>
</dbReference>
<feature type="region of interest" description="Disordered" evidence="1">
    <location>
        <begin position="1"/>
        <end position="36"/>
    </location>
</feature>
<dbReference type="AlphaFoldDB" id="A0A1V2I5X5"/>
<dbReference type="OrthoDB" id="3213887at2"/>
<keyword evidence="3" id="KW-1185">Reference proteome</keyword>